<dbReference type="Gene3D" id="1.20.58.1520">
    <property type="match status" value="1"/>
</dbReference>
<evidence type="ECO:0000256" key="1">
    <source>
        <dbReference type="SAM" id="Coils"/>
    </source>
</evidence>
<proteinExistence type="predicted"/>
<reference evidence="2" key="1">
    <citation type="journal article" date="2024" name="BMC Genomics">
        <title>Functional annotation of a divergent genome using sequence and structure-based similarity.</title>
        <authorList>
            <person name="Svedberg D."/>
            <person name="Winiger R.R."/>
            <person name="Berg A."/>
            <person name="Sharma H."/>
            <person name="Tellgren-Roth C."/>
            <person name="Debrunner-Vossbrinck B.A."/>
            <person name="Vossbrinck C.R."/>
            <person name="Barandun J."/>
        </authorList>
    </citation>
    <scope>NUCLEOTIDE SEQUENCE</scope>
    <source>
        <strain evidence="2">Illinois isolate</strain>
    </source>
</reference>
<name>A0AAX4JBY4_9MICR</name>
<keyword evidence="3" id="KW-1185">Reference proteome</keyword>
<dbReference type="KEGG" id="vnx:VNE69_05055"/>
<accession>A0AAX4JBY4</accession>
<evidence type="ECO:0000313" key="3">
    <source>
        <dbReference type="Proteomes" id="UP001334084"/>
    </source>
</evidence>
<dbReference type="Proteomes" id="UP001334084">
    <property type="component" value="Chromosome 5"/>
</dbReference>
<protein>
    <submittedName>
        <fullName evidence="2">Protein regulator of cytokinesis 1 (Prc1)</fullName>
    </submittedName>
</protein>
<keyword evidence="1" id="KW-0175">Coiled coil</keyword>
<feature type="coiled-coil region" evidence="1">
    <location>
        <begin position="360"/>
        <end position="394"/>
    </location>
</feature>
<dbReference type="EMBL" id="CP142730">
    <property type="protein sequence ID" value="WUR03460.1"/>
    <property type="molecule type" value="Genomic_DNA"/>
</dbReference>
<dbReference type="RefSeq" id="XP_065329605.1">
    <property type="nucleotide sequence ID" value="XM_065473533.1"/>
</dbReference>
<dbReference type="AlphaFoldDB" id="A0AAX4JBY4"/>
<organism evidence="2 3">
    <name type="scientific">Vairimorpha necatrix</name>
    <dbReference type="NCBI Taxonomy" id="6039"/>
    <lineage>
        <taxon>Eukaryota</taxon>
        <taxon>Fungi</taxon>
        <taxon>Fungi incertae sedis</taxon>
        <taxon>Microsporidia</taxon>
        <taxon>Nosematidae</taxon>
        <taxon>Vairimorpha</taxon>
    </lineage>
</organism>
<evidence type="ECO:0000313" key="2">
    <source>
        <dbReference type="EMBL" id="WUR03460.1"/>
    </source>
</evidence>
<gene>
    <name evidence="2" type="ORF">VNE69_05055</name>
</gene>
<dbReference type="GeneID" id="90541279"/>
<dbReference type="Pfam" id="PF03999">
    <property type="entry name" value="MAP65_ASE1"/>
    <property type="match status" value="1"/>
</dbReference>
<sequence>MNTFINIINTQLYKLHKINSTLIPMDKISINPNIYFSDKYTKITKFIEEQIKISKKEQENLILKCKEIETEIKIKSKNLNIKYLEVQEFTNLYLKYEYLCNENNKIKIMEKNLEKEIDLWISKIYILHNEIYQEEFVCPDKQISQNYLINIKKLHEQLKEEKSKKEKKRFEMIKIIKNLKKRLNKKDEISYTDKISIIEEKYYEYTTLCKHREEEIKNLKIQIIGKEDLLNKSISSGFKSEENLLFIPKPSENNIEENELFKPSIDEYTSKENQPNKILKDESANNKILSDDFTNNKILSDEYKVKEFSNSLSDEYIFYLKNRLLFLEEEYKRQLDEIYKNHANILKDLLILFGMKDEFYEKNDAGILNLKNRIKDLEEKKDTFLEINNLIEKRYNLLESMNEFEKIASDPKRLFKSSFQLNREEKFRKYAYPSLLKIEEEIRSKIEEYNKMYGEFIKNGEVYKNVIREEIEGRIINKTVFINKYDSPYKKKKLP</sequence>
<feature type="coiled-coil region" evidence="1">
    <location>
        <begin position="144"/>
        <end position="171"/>
    </location>
</feature>